<feature type="chain" id="PRO_5043629359" evidence="1">
    <location>
        <begin position="23"/>
        <end position="245"/>
    </location>
</feature>
<sequence length="245" mass="26332">MATYMIIYAAALVLGTQAPAEATSSTWISSFKAHGGSVPLPAPTTGCSVCFFEKPNFEGDSVCIGQRDDDATDVLKISAPTSIGSIQFTNDTCALVANIRVLDPPYKQHVETISVDTADTGYHDVVEELYVEQAGTACFLAAKEVNKLGQCYNQSEPVLDPVYQNAFVEALLFNTAAQPFDVIVYSDHDYNCDQRPGALAKLLAVSTRDLRVSLPHGTTASLANRINSIKFLPIDQSTTIVGSSR</sequence>
<protein>
    <submittedName>
        <fullName evidence="2">Uncharacterized protein</fullName>
    </submittedName>
</protein>
<evidence type="ECO:0000313" key="2">
    <source>
        <dbReference type="EMBL" id="DBA02231.1"/>
    </source>
</evidence>
<proteinExistence type="predicted"/>
<dbReference type="AlphaFoldDB" id="A0AAV2Z4E3"/>
<evidence type="ECO:0000256" key="1">
    <source>
        <dbReference type="SAM" id="SignalP"/>
    </source>
</evidence>
<evidence type="ECO:0000313" key="3">
    <source>
        <dbReference type="Proteomes" id="UP001146120"/>
    </source>
</evidence>
<keyword evidence="3" id="KW-1185">Reference proteome</keyword>
<reference evidence="2" key="1">
    <citation type="submission" date="2022-11" db="EMBL/GenBank/DDBJ databases">
        <authorList>
            <person name="Morgan W.R."/>
            <person name="Tartar A."/>
        </authorList>
    </citation>
    <scope>NUCLEOTIDE SEQUENCE</scope>
    <source>
        <strain evidence="2">ARSEF 373</strain>
    </source>
</reference>
<reference evidence="2" key="2">
    <citation type="journal article" date="2023" name="Microbiol Resour">
        <title>Decontamination and Annotation of the Draft Genome Sequence of the Oomycete Lagenidium giganteum ARSEF 373.</title>
        <authorList>
            <person name="Morgan W.R."/>
            <person name="Tartar A."/>
        </authorList>
    </citation>
    <scope>NUCLEOTIDE SEQUENCE</scope>
    <source>
        <strain evidence="2">ARSEF 373</strain>
    </source>
</reference>
<comment type="caution">
    <text evidence="2">The sequence shown here is derived from an EMBL/GenBank/DDBJ whole genome shotgun (WGS) entry which is preliminary data.</text>
</comment>
<organism evidence="2 3">
    <name type="scientific">Lagenidium giganteum</name>
    <dbReference type="NCBI Taxonomy" id="4803"/>
    <lineage>
        <taxon>Eukaryota</taxon>
        <taxon>Sar</taxon>
        <taxon>Stramenopiles</taxon>
        <taxon>Oomycota</taxon>
        <taxon>Peronosporomycetes</taxon>
        <taxon>Pythiales</taxon>
        <taxon>Pythiaceae</taxon>
    </lineage>
</organism>
<feature type="signal peptide" evidence="1">
    <location>
        <begin position="1"/>
        <end position="22"/>
    </location>
</feature>
<accession>A0AAV2Z4E3</accession>
<dbReference type="Proteomes" id="UP001146120">
    <property type="component" value="Unassembled WGS sequence"/>
</dbReference>
<gene>
    <name evidence="2" type="ORF">N0F65_007641</name>
</gene>
<name>A0AAV2Z4E3_9STRA</name>
<keyword evidence="1" id="KW-0732">Signal</keyword>
<dbReference type="EMBL" id="DAKRPA010000034">
    <property type="protein sequence ID" value="DBA02231.1"/>
    <property type="molecule type" value="Genomic_DNA"/>
</dbReference>